<dbReference type="AlphaFoldDB" id="A0A847HAB3"/>
<organism evidence="7 8">
    <name type="scientific">Corynebacterium marinum</name>
    <dbReference type="NCBI Taxonomy" id="349751"/>
    <lineage>
        <taxon>Bacteria</taxon>
        <taxon>Bacillati</taxon>
        <taxon>Actinomycetota</taxon>
        <taxon>Actinomycetes</taxon>
        <taxon>Mycobacteriales</taxon>
        <taxon>Corynebacteriaceae</taxon>
        <taxon>Corynebacterium</taxon>
    </lineage>
</organism>
<comment type="caution">
    <text evidence="7">The sequence shown here is derived from an EMBL/GenBank/DDBJ whole genome shotgun (WGS) entry which is preliminary data.</text>
</comment>
<evidence type="ECO:0000256" key="3">
    <source>
        <dbReference type="ARBA" id="ARBA00022827"/>
    </source>
</evidence>
<keyword evidence="4" id="KW-0560">Oxidoreductase</keyword>
<dbReference type="NCBIfam" id="NF006130">
    <property type="entry name" value="PRK08274.1"/>
    <property type="match status" value="1"/>
</dbReference>
<feature type="non-terminal residue" evidence="7">
    <location>
        <position position="552"/>
    </location>
</feature>
<dbReference type="PANTHER" id="PTHR43400:SF7">
    <property type="entry name" value="FAD-DEPENDENT OXIDOREDUCTASE 2 FAD BINDING DOMAIN-CONTAINING PROTEIN"/>
    <property type="match status" value="1"/>
</dbReference>
<dbReference type="InterPro" id="IPR050315">
    <property type="entry name" value="FAD-oxidoreductase_2"/>
</dbReference>
<name>A0A847HAB3_9CORY</name>
<dbReference type="Gene3D" id="3.90.700.10">
    <property type="entry name" value="Succinate dehydrogenase/fumarate reductase flavoprotein, catalytic domain"/>
    <property type="match status" value="1"/>
</dbReference>
<sequence>MYTVVHYDPRHSKSEFPSPTHEIQAYPPQNQADVANLAEPLDKSLYTVVYFGAHRNPPLEKENHVSTEHSPQNNDADVIVVGGGNAGFTAVHAAATRGRKVILLERGTEDMAGGNSFYTAGATRIVHDGLEDLQSLVEDDPRHATTVVPPYSAEEYRADLEKVTEGRNDPELTDVLIEEITPTLLWLKSLGLKYRLMYERQAYERADGSYLFWGGLHVGNVGGGEGMIEDHTRVAREHGVDIRYGHRATSLITDDAGKVIGVRATTDDGDEVELHAESVVMTAGGFESNAEWRREHLGEGWENAKVRGTPYNQGDMIAAAQAIGAAEGGDFGTCHSVQWDALCANNESNRELTNRLTRQSYFLGLLINRDGERFLDEGADFRNYTYAKYGKEILQQPGSVAYQVYDSTIRPMLRTEEYDMPGISVQVADTIEELAGKLDVDEKAFVRTIEDFNASVNSDVDFDPTVKDGKNADITPPKSNWAVPVKQGPFYAYPVTCGITFTFGGVKTDTHGRVLNERGEHIEGLYAAGEMLGGLFSTNYPGGTGLAAGCVF</sequence>
<gene>
    <name evidence="7" type="primary">tcuA</name>
    <name evidence="7" type="ORF">GX570_02805</name>
</gene>
<dbReference type="InterPro" id="IPR036188">
    <property type="entry name" value="FAD/NAD-bd_sf"/>
</dbReference>
<dbReference type="PANTHER" id="PTHR43400">
    <property type="entry name" value="FUMARATE REDUCTASE"/>
    <property type="match status" value="1"/>
</dbReference>
<feature type="region of interest" description="Disordered" evidence="5">
    <location>
        <begin position="1"/>
        <end position="20"/>
    </location>
</feature>
<dbReference type="EMBL" id="JAAYYP010000086">
    <property type="protein sequence ID" value="NLF90264.1"/>
    <property type="molecule type" value="Genomic_DNA"/>
</dbReference>
<dbReference type="SUPFAM" id="SSF51905">
    <property type="entry name" value="FAD/NAD(P)-binding domain"/>
    <property type="match status" value="1"/>
</dbReference>
<dbReference type="Gene3D" id="3.50.50.60">
    <property type="entry name" value="FAD/NAD(P)-binding domain"/>
    <property type="match status" value="1"/>
</dbReference>
<protein>
    <submittedName>
        <fullName evidence="7">FAD-dependent tricarballylate dehydrogenase TcuA</fullName>
    </submittedName>
</protein>
<dbReference type="Pfam" id="PF00890">
    <property type="entry name" value="FAD_binding_2"/>
    <property type="match status" value="1"/>
</dbReference>
<proteinExistence type="predicted"/>
<dbReference type="InterPro" id="IPR003953">
    <property type="entry name" value="FAD-dep_OxRdtase_2_FAD-bd"/>
</dbReference>
<dbReference type="GO" id="GO:0033765">
    <property type="term" value="F:steroid dehydrogenase activity, acting on the CH-CH group of donors"/>
    <property type="evidence" value="ECO:0007669"/>
    <property type="project" value="UniProtKB-ARBA"/>
</dbReference>
<evidence type="ECO:0000256" key="2">
    <source>
        <dbReference type="ARBA" id="ARBA00022630"/>
    </source>
</evidence>
<reference evidence="7 8" key="1">
    <citation type="journal article" date="2020" name="Biotechnol. Biofuels">
        <title>New insights from the biogas microbiome by comprehensive genome-resolved metagenomics of nearly 1600 species originating from multiple anaerobic digesters.</title>
        <authorList>
            <person name="Campanaro S."/>
            <person name="Treu L."/>
            <person name="Rodriguez-R L.M."/>
            <person name="Kovalovszki A."/>
            <person name="Ziels R.M."/>
            <person name="Maus I."/>
            <person name="Zhu X."/>
            <person name="Kougias P.G."/>
            <person name="Basile A."/>
            <person name="Luo G."/>
            <person name="Schluter A."/>
            <person name="Konstantinidis K.T."/>
            <person name="Angelidaki I."/>
        </authorList>
    </citation>
    <scope>NUCLEOTIDE SEQUENCE [LARGE SCALE GENOMIC DNA]</scope>
    <source>
        <strain evidence="7">AS06rmzACSIP_235</strain>
    </source>
</reference>
<keyword evidence="3" id="KW-0274">FAD</keyword>
<evidence type="ECO:0000256" key="1">
    <source>
        <dbReference type="ARBA" id="ARBA00001974"/>
    </source>
</evidence>
<keyword evidence="2" id="KW-0285">Flavoprotein</keyword>
<feature type="domain" description="FAD-dependent oxidoreductase 2 FAD-binding" evidence="6">
    <location>
        <begin position="77"/>
        <end position="543"/>
    </location>
</feature>
<accession>A0A847HAB3</accession>
<evidence type="ECO:0000256" key="4">
    <source>
        <dbReference type="ARBA" id="ARBA00023002"/>
    </source>
</evidence>
<evidence type="ECO:0000256" key="5">
    <source>
        <dbReference type="SAM" id="MobiDB-lite"/>
    </source>
</evidence>
<evidence type="ECO:0000313" key="7">
    <source>
        <dbReference type="EMBL" id="NLF90264.1"/>
    </source>
</evidence>
<dbReference type="Proteomes" id="UP000523614">
    <property type="component" value="Unassembled WGS sequence"/>
</dbReference>
<dbReference type="SUPFAM" id="SSF56425">
    <property type="entry name" value="Succinate dehydrogenase/fumarate reductase flavoprotein, catalytic domain"/>
    <property type="match status" value="1"/>
</dbReference>
<evidence type="ECO:0000313" key="8">
    <source>
        <dbReference type="Proteomes" id="UP000523614"/>
    </source>
</evidence>
<evidence type="ECO:0000259" key="6">
    <source>
        <dbReference type="Pfam" id="PF00890"/>
    </source>
</evidence>
<dbReference type="InterPro" id="IPR027477">
    <property type="entry name" value="Succ_DH/fumarate_Rdtase_cat_sf"/>
</dbReference>
<comment type="cofactor">
    <cofactor evidence="1">
        <name>FAD</name>
        <dbReference type="ChEBI" id="CHEBI:57692"/>
    </cofactor>
</comment>